<dbReference type="AlphaFoldDB" id="A0A6H5FZ51"/>
<accession>A0A6H5FZ51</accession>
<feature type="compositionally biased region" description="Basic residues" evidence="1">
    <location>
        <begin position="56"/>
        <end position="67"/>
    </location>
</feature>
<proteinExistence type="predicted"/>
<name>A0A6H5FZ51_9HEMI</name>
<organism evidence="2 3">
    <name type="scientific">Nesidiocoris tenuis</name>
    <dbReference type="NCBI Taxonomy" id="355587"/>
    <lineage>
        <taxon>Eukaryota</taxon>
        <taxon>Metazoa</taxon>
        <taxon>Ecdysozoa</taxon>
        <taxon>Arthropoda</taxon>
        <taxon>Hexapoda</taxon>
        <taxon>Insecta</taxon>
        <taxon>Pterygota</taxon>
        <taxon>Neoptera</taxon>
        <taxon>Paraneoptera</taxon>
        <taxon>Hemiptera</taxon>
        <taxon>Heteroptera</taxon>
        <taxon>Panheteroptera</taxon>
        <taxon>Cimicomorpha</taxon>
        <taxon>Miridae</taxon>
        <taxon>Dicyphina</taxon>
        <taxon>Nesidiocoris</taxon>
    </lineage>
</organism>
<feature type="non-terminal residue" evidence="2">
    <location>
        <position position="263"/>
    </location>
</feature>
<reference evidence="2 3" key="1">
    <citation type="submission" date="2020-02" db="EMBL/GenBank/DDBJ databases">
        <authorList>
            <person name="Ferguson B K."/>
        </authorList>
    </citation>
    <scope>NUCLEOTIDE SEQUENCE [LARGE SCALE GENOMIC DNA]</scope>
</reference>
<evidence type="ECO:0000256" key="1">
    <source>
        <dbReference type="SAM" id="MobiDB-lite"/>
    </source>
</evidence>
<evidence type="ECO:0000313" key="3">
    <source>
        <dbReference type="Proteomes" id="UP000479000"/>
    </source>
</evidence>
<protein>
    <submittedName>
        <fullName evidence="2">Uncharacterized protein</fullName>
    </submittedName>
</protein>
<dbReference type="EMBL" id="CADCXU010002867">
    <property type="protein sequence ID" value="CAA9994987.1"/>
    <property type="molecule type" value="Genomic_DNA"/>
</dbReference>
<dbReference type="Proteomes" id="UP000479000">
    <property type="component" value="Unassembled WGS sequence"/>
</dbReference>
<gene>
    <name evidence="2" type="ORF">NTEN_LOCUS1784</name>
</gene>
<keyword evidence="3" id="KW-1185">Reference proteome</keyword>
<sequence length="263" mass="29344">MEGCRQLLLLLLCRREGVSQRGEGRAGAVCEDAEVIGRHFGAIYRSRKVGLRKKCHLSSSPARRRRPCGLASPNTSIASRPPPATAFPEFSPPAYLFTEKLIRRRYRPRRRTARPPSGTSSHLPTIFSNAMFKCDRQWEKGPKGLEHKSGTKFFWSVRRGVSSTPSGAKCKEGVVRFQNIKPKFSKFILDVHLGCDQVPCLFSRECNSKHLINIMSCCGNILWFEKCNTSEYAAGGHRPTRSDAAKHPAGHDDAVYYGGSDFG</sequence>
<evidence type="ECO:0000313" key="2">
    <source>
        <dbReference type="EMBL" id="CAA9994987.1"/>
    </source>
</evidence>
<feature type="region of interest" description="Disordered" evidence="1">
    <location>
        <begin position="56"/>
        <end position="84"/>
    </location>
</feature>